<dbReference type="OrthoDB" id="7813167at2"/>
<keyword evidence="3" id="KW-1185">Reference proteome</keyword>
<organism evidence="2 3">
    <name type="scientific">Marivita geojedonensis</name>
    <dbReference type="NCBI Taxonomy" id="1123756"/>
    <lineage>
        <taxon>Bacteria</taxon>
        <taxon>Pseudomonadati</taxon>
        <taxon>Pseudomonadota</taxon>
        <taxon>Alphaproteobacteria</taxon>
        <taxon>Rhodobacterales</taxon>
        <taxon>Roseobacteraceae</taxon>
        <taxon>Marivita</taxon>
    </lineage>
</organism>
<reference evidence="2 3" key="1">
    <citation type="submission" date="2014-03" db="EMBL/GenBank/DDBJ databases">
        <title>The draft genome sequence of Marivita geojedonensis KCTC 23882.</title>
        <authorList>
            <person name="Lai Q."/>
            <person name="Shao Z."/>
        </authorList>
    </citation>
    <scope>NUCLEOTIDE SEQUENCE [LARGE SCALE GENOMIC DNA]</scope>
    <source>
        <strain evidence="2 3">DPG-138</strain>
    </source>
</reference>
<feature type="chain" id="PRO_5013390042" evidence="1">
    <location>
        <begin position="25"/>
        <end position="264"/>
    </location>
</feature>
<dbReference type="EMBL" id="JFKC01000005">
    <property type="protein sequence ID" value="OSQ51354.1"/>
    <property type="molecule type" value="Genomic_DNA"/>
</dbReference>
<evidence type="ECO:0000256" key="1">
    <source>
        <dbReference type="SAM" id="SignalP"/>
    </source>
</evidence>
<protein>
    <submittedName>
        <fullName evidence="2">Uncharacterized protein</fullName>
    </submittedName>
</protein>
<dbReference type="RefSeq" id="WP_085636156.1">
    <property type="nucleotide sequence ID" value="NZ_JFKC01000005.1"/>
</dbReference>
<gene>
    <name evidence="2" type="ORF">MGEO_07700</name>
</gene>
<accession>A0A1X4NM54</accession>
<evidence type="ECO:0000313" key="2">
    <source>
        <dbReference type="EMBL" id="OSQ51354.1"/>
    </source>
</evidence>
<name>A0A1X4NM54_9RHOB</name>
<feature type="signal peptide" evidence="1">
    <location>
        <begin position="1"/>
        <end position="24"/>
    </location>
</feature>
<proteinExistence type="predicted"/>
<comment type="caution">
    <text evidence="2">The sequence shown here is derived from an EMBL/GenBank/DDBJ whole genome shotgun (WGS) entry which is preliminary data.</text>
</comment>
<sequence length="264" mass="28820">MSHSIKTLATGACLSAFCLVPAYADGVDEMFTADGHFLGELEIVGDVVLPSGEEMTLFEMRDQHLKIYVHPDAAYVTMDPNNPIFTQQTPFYGKWMSTASPDYLDYPVCKWNMTDENGEIQTVHGSIHWWNTGIGSDGYSLAFNLDFSTCDDLPSPWAYSRAGLELAGLGGVPHNDIPPQDEYSIAEANGETFWVLLTDAGAQLTSDNGSEQFDMSADCSASSAKRGIGNWGWANGGFFVDFNSASFSFPRMDAPVEDGGRCRL</sequence>
<evidence type="ECO:0000313" key="3">
    <source>
        <dbReference type="Proteomes" id="UP000193926"/>
    </source>
</evidence>
<keyword evidence="1" id="KW-0732">Signal</keyword>
<dbReference type="Proteomes" id="UP000193926">
    <property type="component" value="Unassembled WGS sequence"/>
</dbReference>
<dbReference type="AlphaFoldDB" id="A0A1X4NM54"/>